<accession>K7LHM2</accession>
<organism evidence="3">
    <name type="scientific">Glycine max</name>
    <name type="common">Soybean</name>
    <name type="synonym">Glycine hispida</name>
    <dbReference type="NCBI Taxonomy" id="3847"/>
    <lineage>
        <taxon>Eukaryota</taxon>
        <taxon>Viridiplantae</taxon>
        <taxon>Streptophyta</taxon>
        <taxon>Embryophyta</taxon>
        <taxon>Tracheophyta</taxon>
        <taxon>Spermatophyta</taxon>
        <taxon>Magnoliopsida</taxon>
        <taxon>eudicotyledons</taxon>
        <taxon>Gunneridae</taxon>
        <taxon>Pentapetalae</taxon>
        <taxon>rosids</taxon>
        <taxon>fabids</taxon>
        <taxon>Fabales</taxon>
        <taxon>Fabaceae</taxon>
        <taxon>Papilionoideae</taxon>
        <taxon>50 kb inversion clade</taxon>
        <taxon>NPAAA clade</taxon>
        <taxon>indigoferoid/millettioid clade</taxon>
        <taxon>Phaseoleae</taxon>
        <taxon>Glycine</taxon>
        <taxon>Glycine subgen. Soja</taxon>
    </lineage>
</organism>
<feature type="compositionally biased region" description="Polar residues" evidence="1">
    <location>
        <begin position="1"/>
        <end position="22"/>
    </location>
</feature>
<gene>
    <name evidence="2" type="ORF">GLYMA_10G054100</name>
</gene>
<reference evidence="2" key="3">
    <citation type="submission" date="2018-07" db="EMBL/GenBank/DDBJ databases">
        <title>WGS assembly of Glycine max.</title>
        <authorList>
            <person name="Schmutz J."/>
            <person name="Cannon S."/>
            <person name="Schlueter J."/>
            <person name="Ma J."/>
            <person name="Mitros T."/>
            <person name="Nelson W."/>
            <person name="Hyten D."/>
            <person name="Song Q."/>
            <person name="Thelen J."/>
            <person name="Cheng J."/>
            <person name="Xu D."/>
            <person name="Hellsten U."/>
            <person name="May G."/>
            <person name="Yu Y."/>
            <person name="Sakurai T."/>
            <person name="Umezawa T."/>
            <person name="Bhattacharyya M."/>
            <person name="Sandhu D."/>
            <person name="Valliyodan B."/>
            <person name="Lindquist E."/>
            <person name="Peto M."/>
            <person name="Grant D."/>
            <person name="Shu S."/>
            <person name="Goodstein D."/>
            <person name="Barry K."/>
            <person name="Futrell-Griggs M."/>
            <person name="Abernathy B."/>
            <person name="Du J."/>
            <person name="Tian Z."/>
            <person name="Zhu L."/>
            <person name="Gill N."/>
            <person name="Joshi T."/>
            <person name="Libault M."/>
            <person name="Sethuraman A."/>
            <person name="Zhang X."/>
            <person name="Shinozaki K."/>
            <person name="Nguyen H."/>
            <person name="Wing R."/>
            <person name="Cregan P."/>
            <person name="Specht J."/>
            <person name="Grimwood J."/>
            <person name="Rokhsar D."/>
            <person name="Stacey G."/>
            <person name="Shoemaker R."/>
            <person name="Jackson S."/>
        </authorList>
    </citation>
    <scope>NUCLEOTIDE SEQUENCE</scope>
    <source>
        <tissue evidence="2">Callus</tissue>
    </source>
</reference>
<feature type="region of interest" description="Disordered" evidence="1">
    <location>
        <begin position="1"/>
        <end position="23"/>
    </location>
</feature>
<dbReference type="HOGENOM" id="CLU_2817469_0_0_1"/>
<sequence length="67" mass="7705">MHILTSTIRPQYSERSTKQHSCQPLHKEVLQPHTVNNHGMADVTPESKVISGDILHFKWKLHVSPRP</sequence>
<evidence type="ECO:0000313" key="3">
    <source>
        <dbReference type="EnsemblPlants" id="KRH32496"/>
    </source>
</evidence>
<name>K7LHM2_SOYBN</name>
<evidence type="ECO:0000313" key="2">
    <source>
        <dbReference type="EMBL" id="KRH32496.1"/>
    </source>
</evidence>
<proteinExistence type="predicted"/>
<dbReference type="Gramene" id="KRH32496">
    <property type="protein sequence ID" value="KRH32496"/>
    <property type="gene ID" value="GLYMA_10G054100"/>
</dbReference>
<reference evidence="3" key="2">
    <citation type="submission" date="2018-02" db="UniProtKB">
        <authorList>
            <consortium name="EnsemblPlants"/>
        </authorList>
    </citation>
    <scope>IDENTIFICATION</scope>
    <source>
        <strain evidence="3">Williams 82</strain>
    </source>
</reference>
<reference evidence="2 3" key="1">
    <citation type="journal article" date="2010" name="Nature">
        <title>Genome sequence of the palaeopolyploid soybean.</title>
        <authorList>
            <person name="Schmutz J."/>
            <person name="Cannon S.B."/>
            <person name="Schlueter J."/>
            <person name="Ma J."/>
            <person name="Mitros T."/>
            <person name="Nelson W."/>
            <person name="Hyten D.L."/>
            <person name="Song Q."/>
            <person name="Thelen J.J."/>
            <person name="Cheng J."/>
            <person name="Xu D."/>
            <person name="Hellsten U."/>
            <person name="May G.D."/>
            <person name="Yu Y."/>
            <person name="Sakurai T."/>
            <person name="Umezawa T."/>
            <person name="Bhattacharyya M.K."/>
            <person name="Sandhu D."/>
            <person name="Valliyodan B."/>
            <person name="Lindquist E."/>
            <person name="Peto M."/>
            <person name="Grant D."/>
            <person name="Shu S."/>
            <person name="Goodstein D."/>
            <person name="Barry K."/>
            <person name="Futrell-Griggs M."/>
            <person name="Abernathy B."/>
            <person name="Du J."/>
            <person name="Tian Z."/>
            <person name="Zhu L."/>
            <person name="Gill N."/>
            <person name="Joshi T."/>
            <person name="Libault M."/>
            <person name="Sethuraman A."/>
            <person name="Zhang X.-C."/>
            <person name="Shinozaki K."/>
            <person name="Nguyen H.T."/>
            <person name="Wing R.A."/>
            <person name="Cregan P."/>
            <person name="Specht J."/>
            <person name="Grimwood J."/>
            <person name="Rokhsar D."/>
            <person name="Stacey G."/>
            <person name="Shoemaker R.C."/>
            <person name="Jackson S.A."/>
        </authorList>
    </citation>
    <scope>NUCLEOTIDE SEQUENCE [LARGE SCALE GENOMIC DNA]</scope>
    <source>
        <strain evidence="3">cv. Williams 82</strain>
        <tissue evidence="2">Callus</tissue>
    </source>
</reference>
<dbReference type="Proteomes" id="UP000008827">
    <property type="component" value="Chromosome 10"/>
</dbReference>
<protein>
    <submittedName>
        <fullName evidence="2 3">Uncharacterized protein</fullName>
    </submittedName>
</protein>
<dbReference type="EMBL" id="CM000843">
    <property type="protein sequence ID" value="KRH32496.1"/>
    <property type="molecule type" value="Genomic_DNA"/>
</dbReference>
<dbReference type="InParanoid" id="K7LHM2"/>
<dbReference type="AlphaFoldDB" id="K7LHM2"/>
<dbReference type="PaxDb" id="3847-GLYMA10G06135.1"/>
<dbReference type="EnsemblPlants" id="KRH32496">
    <property type="protein sequence ID" value="KRH32496"/>
    <property type="gene ID" value="GLYMA_10G054100"/>
</dbReference>
<evidence type="ECO:0000313" key="4">
    <source>
        <dbReference type="Proteomes" id="UP000008827"/>
    </source>
</evidence>
<evidence type="ECO:0000256" key="1">
    <source>
        <dbReference type="SAM" id="MobiDB-lite"/>
    </source>
</evidence>
<keyword evidence="4" id="KW-1185">Reference proteome</keyword>